<dbReference type="Proteomes" id="UP000247515">
    <property type="component" value="Unassembled WGS sequence"/>
</dbReference>
<comment type="similarity">
    <text evidence="1">Belongs to the LysR transcriptional regulatory family.</text>
</comment>
<dbReference type="InterPro" id="IPR036390">
    <property type="entry name" value="WH_DNA-bd_sf"/>
</dbReference>
<dbReference type="PANTHER" id="PTHR30537">
    <property type="entry name" value="HTH-TYPE TRANSCRIPTIONAL REGULATOR"/>
    <property type="match status" value="1"/>
</dbReference>
<evidence type="ECO:0000313" key="8">
    <source>
        <dbReference type="Proteomes" id="UP000183529"/>
    </source>
</evidence>
<dbReference type="Pfam" id="PF00126">
    <property type="entry name" value="HTH_1"/>
    <property type="match status" value="1"/>
</dbReference>
<dbReference type="SUPFAM" id="SSF53850">
    <property type="entry name" value="Periplasmic binding protein-like II"/>
    <property type="match status" value="1"/>
</dbReference>
<dbReference type="InterPro" id="IPR000847">
    <property type="entry name" value="LysR_HTH_N"/>
</dbReference>
<keyword evidence="2" id="KW-0805">Transcription regulation</keyword>
<evidence type="ECO:0000313" key="9">
    <source>
        <dbReference type="Proteomes" id="UP000247515"/>
    </source>
</evidence>
<keyword evidence="4" id="KW-0804">Transcription</keyword>
<proteinExistence type="inferred from homology"/>
<evidence type="ECO:0000313" key="6">
    <source>
        <dbReference type="EMBL" id="PXX06172.1"/>
    </source>
</evidence>
<evidence type="ECO:0000256" key="3">
    <source>
        <dbReference type="ARBA" id="ARBA00023125"/>
    </source>
</evidence>
<dbReference type="AlphaFoldDB" id="A0AAQ1GP83"/>
<evidence type="ECO:0000259" key="5">
    <source>
        <dbReference type="PROSITE" id="PS50931"/>
    </source>
</evidence>
<dbReference type="EMBL" id="FNZM01000035">
    <property type="protein sequence ID" value="SEK15224.1"/>
    <property type="molecule type" value="Genomic_DNA"/>
</dbReference>
<sequence length="313" mass="34084">MIELDDMRLFRALGASRSLAAAARLLNLTPPAVSVRLQRMEERLGLRLAVREARGVTLTDEGLKLLEESIELLERIESIASRVAEQSGSVSGHLRVVAPFGFGRTHIAPLLREMHLTHPKLEVSLILAESPLSAASGADIVLSIGAAKSSSWVGHFLAPNERFLCASPAYAKRIDRLDHPADLSHYECLTLRENDEDVTRLRFMPAGDSHKPGAKGITVRLSGALSSNDGTVISDWATAGLGIIERSEWDAARLIASGKLVRVLPAWRLEPAPIMALLPSRHGVTNRQRLFLDAAKRALDPPPWRQPAGVNPV</sequence>
<dbReference type="GO" id="GO:0003677">
    <property type="term" value="F:DNA binding"/>
    <property type="evidence" value="ECO:0007669"/>
    <property type="project" value="UniProtKB-KW"/>
</dbReference>
<dbReference type="GeneID" id="61308355"/>
<dbReference type="PROSITE" id="PS50931">
    <property type="entry name" value="HTH_LYSR"/>
    <property type="match status" value="1"/>
</dbReference>
<keyword evidence="3 7" id="KW-0238">DNA-binding</keyword>
<reference evidence="7 8" key="1">
    <citation type="submission" date="2016-10" db="EMBL/GenBank/DDBJ databases">
        <authorList>
            <person name="Varghese N."/>
            <person name="Submissions S."/>
        </authorList>
    </citation>
    <scope>NUCLEOTIDE SEQUENCE [LARGE SCALE GENOMIC DNA]</scope>
    <source>
        <strain evidence="7 8">LMG 22274</strain>
    </source>
</reference>
<dbReference type="InterPro" id="IPR005119">
    <property type="entry name" value="LysR_subst-bd"/>
</dbReference>
<dbReference type="GO" id="GO:0003700">
    <property type="term" value="F:DNA-binding transcription factor activity"/>
    <property type="evidence" value="ECO:0007669"/>
    <property type="project" value="InterPro"/>
</dbReference>
<comment type="caution">
    <text evidence="7">The sequence shown here is derived from an EMBL/GenBank/DDBJ whole genome shotgun (WGS) entry which is preliminary data.</text>
</comment>
<name>A0AAQ1GP83_9BURK</name>
<dbReference type="PANTHER" id="PTHR30537:SF5">
    <property type="entry name" value="HTH-TYPE TRANSCRIPTIONAL ACTIVATOR TTDR-RELATED"/>
    <property type="match status" value="1"/>
</dbReference>
<keyword evidence="9" id="KW-1185">Reference proteome</keyword>
<evidence type="ECO:0000313" key="7">
    <source>
        <dbReference type="EMBL" id="SEK15224.1"/>
    </source>
</evidence>
<dbReference type="Gene3D" id="1.10.10.10">
    <property type="entry name" value="Winged helix-like DNA-binding domain superfamily/Winged helix DNA-binding domain"/>
    <property type="match status" value="1"/>
</dbReference>
<organism evidence="7 8">
    <name type="scientific">Paraburkholderia tropica</name>
    <dbReference type="NCBI Taxonomy" id="92647"/>
    <lineage>
        <taxon>Bacteria</taxon>
        <taxon>Pseudomonadati</taxon>
        <taxon>Pseudomonadota</taxon>
        <taxon>Betaproteobacteria</taxon>
        <taxon>Burkholderiales</taxon>
        <taxon>Burkholderiaceae</taxon>
        <taxon>Paraburkholderia</taxon>
    </lineage>
</organism>
<evidence type="ECO:0000256" key="1">
    <source>
        <dbReference type="ARBA" id="ARBA00009437"/>
    </source>
</evidence>
<dbReference type="SUPFAM" id="SSF46785">
    <property type="entry name" value="Winged helix' DNA-binding domain"/>
    <property type="match status" value="1"/>
</dbReference>
<evidence type="ECO:0000256" key="2">
    <source>
        <dbReference type="ARBA" id="ARBA00023015"/>
    </source>
</evidence>
<gene>
    <name evidence="6" type="ORF">C7400_1364</name>
    <name evidence="7" type="ORF">SAMN05216550_13537</name>
</gene>
<dbReference type="Proteomes" id="UP000183529">
    <property type="component" value="Unassembled WGS sequence"/>
</dbReference>
<protein>
    <submittedName>
        <fullName evidence="6">DNA-binding transcriptional LysR family regulator</fullName>
    </submittedName>
    <submittedName>
        <fullName evidence="7">DNA-binding transcriptional regulator, LysR family</fullName>
    </submittedName>
</protein>
<dbReference type="RefSeq" id="WP_074987669.1">
    <property type="nucleotide sequence ID" value="NZ_CADFGN010000024.1"/>
</dbReference>
<dbReference type="Gene3D" id="3.40.190.290">
    <property type="match status" value="1"/>
</dbReference>
<dbReference type="InterPro" id="IPR036388">
    <property type="entry name" value="WH-like_DNA-bd_sf"/>
</dbReference>
<dbReference type="Pfam" id="PF03466">
    <property type="entry name" value="LysR_substrate"/>
    <property type="match status" value="1"/>
</dbReference>
<feature type="domain" description="HTH lysR-type" evidence="5">
    <location>
        <begin position="2"/>
        <end position="59"/>
    </location>
</feature>
<reference evidence="6 9" key="2">
    <citation type="submission" date="2018-05" db="EMBL/GenBank/DDBJ databases">
        <title>Genomic Encyclopedia of Type Strains, Phase IV (KMG-V): Genome sequencing to study the core and pangenomes of soil and plant-associated prokaryotes.</title>
        <authorList>
            <person name="Whitman W."/>
        </authorList>
    </citation>
    <scope>NUCLEOTIDE SEQUENCE [LARGE SCALE GENOMIC DNA]</scope>
    <source>
        <strain evidence="6 9">SIr-6563</strain>
    </source>
</reference>
<evidence type="ECO:0000256" key="4">
    <source>
        <dbReference type="ARBA" id="ARBA00023163"/>
    </source>
</evidence>
<dbReference type="EMBL" id="QJJV01000036">
    <property type="protein sequence ID" value="PXX06172.1"/>
    <property type="molecule type" value="Genomic_DNA"/>
</dbReference>
<dbReference type="InterPro" id="IPR058163">
    <property type="entry name" value="LysR-type_TF_proteobact-type"/>
</dbReference>
<accession>A0AAQ1GP83</accession>